<reference evidence="2 3" key="1">
    <citation type="submission" date="2018-04" db="EMBL/GenBank/DDBJ databases">
        <authorList>
            <person name="Zhang X."/>
            <person name="Yuan J."/>
            <person name="Li F."/>
            <person name="Xiang J."/>
        </authorList>
    </citation>
    <scope>NUCLEOTIDE SEQUENCE [LARGE SCALE GENOMIC DNA]</scope>
    <source>
        <tissue evidence="2">Muscle</tissue>
    </source>
</reference>
<proteinExistence type="predicted"/>
<keyword evidence="1" id="KW-1133">Transmembrane helix</keyword>
<feature type="transmembrane region" description="Helical" evidence="1">
    <location>
        <begin position="87"/>
        <end position="105"/>
    </location>
</feature>
<protein>
    <submittedName>
        <fullName evidence="2">Uncharacterized protein</fullName>
    </submittedName>
</protein>
<organism evidence="2 3">
    <name type="scientific">Penaeus vannamei</name>
    <name type="common">Whiteleg shrimp</name>
    <name type="synonym">Litopenaeus vannamei</name>
    <dbReference type="NCBI Taxonomy" id="6689"/>
    <lineage>
        <taxon>Eukaryota</taxon>
        <taxon>Metazoa</taxon>
        <taxon>Ecdysozoa</taxon>
        <taxon>Arthropoda</taxon>
        <taxon>Crustacea</taxon>
        <taxon>Multicrustacea</taxon>
        <taxon>Malacostraca</taxon>
        <taxon>Eumalacostraca</taxon>
        <taxon>Eucarida</taxon>
        <taxon>Decapoda</taxon>
        <taxon>Dendrobranchiata</taxon>
        <taxon>Penaeoidea</taxon>
        <taxon>Penaeidae</taxon>
        <taxon>Penaeus</taxon>
    </lineage>
</organism>
<feature type="transmembrane region" description="Helical" evidence="1">
    <location>
        <begin position="58"/>
        <end position="75"/>
    </location>
</feature>
<dbReference type="EMBL" id="QCYY01001845">
    <property type="protein sequence ID" value="ROT74793.1"/>
    <property type="molecule type" value="Genomic_DNA"/>
</dbReference>
<accession>A0A423TE92</accession>
<keyword evidence="1" id="KW-0812">Transmembrane</keyword>
<evidence type="ECO:0000313" key="3">
    <source>
        <dbReference type="Proteomes" id="UP000283509"/>
    </source>
</evidence>
<gene>
    <name evidence="2" type="ORF">C7M84_006688</name>
</gene>
<sequence length="448" mass="49088">MLPVPALLCLRFLSSRRLSAPSVSGPALMFVCLIFSHSYFFLPSSPVLSVFFSNSQPFLVCFVSSPLFPSFLVRFHNSSVLRPFFPLPHVLVPYLISSGSFVPFFPTRHTPVPRPFISFFVIAPGVLVPFIITPFCVPLSPSVPRPSSPTLRSLGPSLISPVSPLSFLAGSIVPVFRLASRSLVHHLIPFPRPFISLPFLGPGPLLPTPSRSSSVHLLPFLVPSSPPVHRPFFPLPPVPRSSISNSRSSSLHLLRSARHFYPSPVSSFPIISSRFLGPFIPSVPRPSSPLPPFLVRSSPPVPRLPSSSSRSSSLSSTLPPVPRSIIYLQYPTLCPLLHLLAVPSSLLPLPPVLVPHLIHVSCPFISFPFSLRPFLPHSNSPRSSSVSYSFRSRLLRSPFRSIVPSFSYPISSLPPSRRPLVPQSRKENGVAYIYSSPKDAGSLYTKAE</sequence>
<feature type="transmembrane region" description="Helical" evidence="1">
    <location>
        <begin position="117"/>
        <end position="137"/>
    </location>
</feature>
<evidence type="ECO:0000256" key="1">
    <source>
        <dbReference type="SAM" id="Phobius"/>
    </source>
</evidence>
<dbReference type="Proteomes" id="UP000283509">
    <property type="component" value="Unassembled WGS sequence"/>
</dbReference>
<reference evidence="2 3" key="2">
    <citation type="submission" date="2019-01" db="EMBL/GenBank/DDBJ databases">
        <title>The decoding of complex shrimp genome reveals the adaptation for benthos swimmer, frequently molting mechanism and breeding impact on genome.</title>
        <authorList>
            <person name="Sun Y."/>
            <person name="Gao Y."/>
            <person name="Yu Y."/>
        </authorList>
    </citation>
    <scope>NUCLEOTIDE SEQUENCE [LARGE SCALE GENOMIC DNA]</scope>
    <source>
        <tissue evidence="2">Muscle</tissue>
    </source>
</reference>
<comment type="caution">
    <text evidence="2">The sequence shown here is derived from an EMBL/GenBank/DDBJ whole genome shotgun (WGS) entry which is preliminary data.</text>
</comment>
<name>A0A423TE92_PENVA</name>
<dbReference type="AlphaFoldDB" id="A0A423TE92"/>
<feature type="transmembrane region" description="Helical" evidence="1">
    <location>
        <begin position="27"/>
        <end position="51"/>
    </location>
</feature>
<keyword evidence="1" id="KW-0472">Membrane</keyword>
<keyword evidence="3" id="KW-1185">Reference proteome</keyword>
<evidence type="ECO:0000313" key="2">
    <source>
        <dbReference type="EMBL" id="ROT74793.1"/>
    </source>
</evidence>